<name>A0ACD6A1N1_AVESA</name>
<accession>A0ACD6A1N1</accession>
<evidence type="ECO:0000313" key="2">
    <source>
        <dbReference type="Proteomes" id="UP001732700"/>
    </source>
</evidence>
<protein>
    <submittedName>
        <fullName evidence="1">Uncharacterized protein</fullName>
    </submittedName>
</protein>
<keyword evidence="2" id="KW-1185">Reference proteome</keyword>
<evidence type="ECO:0000313" key="1">
    <source>
        <dbReference type="EnsemblPlants" id="AVESA.00010b.r2.7CG0655980.1.CDS.1"/>
    </source>
</evidence>
<organism evidence="1 2">
    <name type="scientific">Avena sativa</name>
    <name type="common">Oat</name>
    <dbReference type="NCBI Taxonomy" id="4498"/>
    <lineage>
        <taxon>Eukaryota</taxon>
        <taxon>Viridiplantae</taxon>
        <taxon>Streptophyta</taxon>
        <taxon>Embryophyta</taxon>
        <taxon>Tracheophyta</taxon>
        <taxon>Spermatophyta</taxon>
        <taxon>Magnoliopsida</taxon>
        <taxon>Liliopsida</taxon>
        <taxon>Poales</taxon>
        <taxon>Poaceae</taxon>
        <taxon>BOP clade</taxon>
        <taxon>Pooideae</taxon>
        <taxon>Poodae</taxon>
        <taxon>Poeae</taxon>
        <taxon>Poeae Chloroplast Group 1 (Aveneae type)</taxon>
        <taxon>Aveninae</taxon>
        <taxon>Avena</taxon>
    </lineage>
</organism>
<reference evidence="1" key="1">
    <citation type="submission" date="2021-05" db="EMBL/GenBank/DDBJ databases">
        <authorList>
            <person name="Scholz U."/>
            <person name="Mascher M."/>
            <person name="Fiebig A."/>
        </authorList>
    </citation>
    <scope>NUCLEOTIDE SEQUENCE [LARGE SCALE GENOMIC DNA]</scope>
</reference>
<dbReference type="EnsemblPlants" id="AVESA.00010b.r2.7CG0655980.1">
    <property type="protein sequence ID" value="AVESA.00010b.r2.7CG0655980.1.CDS.1"/>
    <property type="gene ID" value="AVESA.00010b.r2.7CG0655980"/>
</dbReference>
<proteinExistence type="predicted"/>
<reference evidence="1" key="2">
    <citation type="submission" date="2025-09" db="UniProtKB">
        <authorList>
            <consortium name="EnsemblPlants"/>
        </authorList>
    </citation>
    <scope>IDENTIFICATION</scope>
</reference>
<dbReference type="Proteomes" id="UP001732700">
    <property type="component" value="Chromosome 7C"/>
</dbReference>
<sequence length="416" mass="46732">MKVKRSRQERGDTRSDELGEQLVRNQQTEGAARSIYVVVNIWDARPVHSFYKVDYPYPTEKNPRRRLLPVATLEIEGGKAFVSLRTRRRKWIVAVGGRQSTVVFDAETEEVIHGPSLLNEKERPVVVAVGDKIYALSSSPRVKGNRDFEPWFEVLDLSAARVVDGCLVDCSWKELPSPPCFPCQLTALEFFHPPMVTVQSYAVVGSYLLLSLRSNQQATYAFDTISAKWHKVHDSESLPFIGRPTPQQQQQQQHGGALYLGESAQGNDRWSSVALQRDPAVISAYTIKLSSCKKEDDDSIKLSITEFPVRSSETCNAVTGTHYSSLDKGIFCSLDWKSRKRGTHSWDDDILADEVHYSKKATMTFRTYQIEDNSLLQEETLAAKKIAISEQPEQAFKIHAISGGIVSPAFLTAFNT</sequence>